<evidence type="ECO:0000313" key="3">
    <source>
        <dbReference type="Proteomes" id="UP001238540"/>
    </source>
</evidence>
<gene>
    <name evidence="2" type="ORF">QWZ16_18440</name>
</gene>
<sequence>MSVSSVQSGYQVIEQSTRLAEDAAREINQLEDRKPVQESPAPTQENIAPIQKDDTYEFNKVEFKEPDSSLVEPLVKLTQAEQYSRVGTNMLQRDQEMIGTLLDVHV</sequence>
<organism evidence="2 3">
    <name type="scientific">Vibrio ostreicida</name>
    <dbReference type="NCBI Taxonomy" id="526588"/>
    <lineage>
        <taxon>Bacteria</taxon>
        <taxon>Pseudomonadati</taxon>
        <taxon>Pseudomonadota</taxon>
        <taxon>Gammaproteobacteria</taxon>
        <taxon>Vibrionales</taxon>
        <taxon>Vibrionaceae</taxon>
        <taxon>Vibrio</taxon>
    </lineage>
</organism>
<name>A0ABT8BX21_9VIBR</name>
<dbReference type="EMBL" id="JAUFQC010000027">
    <property type="protein sequence ID" value="MDN3611581.1"/>
    <property type="molecule type" value="Genomic_DNA"/>
</dbReference>
<accession>A0ABT8BX21</accession>
<protein>
    <recommendedName>
        <fullName evidence="4">Flagellar biosynthesis protein FlgC</fullName>
    </recommendedName>
</protein>
<dbReference type="RefSeq" id="WP_170882671.1">
    <property type="nucleotide sequence ID" value="NZ_JABEYA020000005.1"/>
</dbReference>
<comment type="caution">
    <text evidence="2">The sequence shown here is derived from an EMBL/GenBank/DDBJ whole genome shotgun (WGS) entry which is preliminary data.</text>
</comment>
<evidence type="ECO:0000313" key="2">
    <source>
        <dbReference type="EMBL" id="MDN3611581.1"/>
    </source>
</evidence>
<reference evidence="3" key="1">
    <citation type="journal article" date="2019" name="Int. J. Syst. Evol. Microbiol.">
        <title>The Global Catalogue of Microorganisms (GCM) 10K type strain sequencing project: providing services to taxonomists for standard genome sequencing and annotation.</title>
        <authorList>
            <consortium name="The Broad Institute Genomics Platform"/>
            <consortium name="The Broad Institute Genome Sequencing Center for Infectious Disease"/>
            <person name="Wu L."/>
            <person name="Ma J."/>
        </authorList>
    </citation>
    <scope>NUCLEOTIDE SEQUENCE [LARGE SCALE GENOMIC DNA]</scope>
    <source>
        <strain evidence="3">CECT 7398</strain>
    </source>
</reference>
<evidence type="ECO:0008006" key="4">
    <source>
        <dbReference type="Google" id="ProtNLM"/>
    </source>
</evidence>
<keyword evidence="3" id="KW-1185">Reference proteome</keyword>
<evidence type="ECO:0000256" key="1">
    <source>
        <dbReference type="SAM" id="MobiDB-lite"/>
    </source>
</evidence>
<feature type="region of interest" description="Disordered" evidence="1">
    <location>
        <begin position="29"/>
        <end position="52"/>
    </location>
</feature>
<proteinExistence type="predicted"/>
<dbReference type="Proteomes" id="UP001238540">
    <property type="component" value="Unassembled WGS sequence"/>
</dbReference>